<dbReference type="GO" id="GO:0032541">
    <property type="term" value="C:cortical endoplasmic reticulum"/>
    <property type="evidence" value="ECO:0007669"/>
    <property type="project" value="TreeGrafter"/>
</dbReference>
<dbReference type="EMBL" id="LJSK01000121">
    <property type="protein sequence ID" value="KPI86647.1"/>
    <property type="molecule type" value="Genomic_DNA"/>
</dbReference>
<keyword evidence="5 10" id="KW-0256">Endoplasmic reticulum</keyword>
<keyword evidence="6 10" id="KW-1133">Transmembrane helix</keyword>
<evidence type="ECO:0000256" key="7">
    <source>
        <dbReference type="ARBA" id="ARBA00023055"/>
    </source>
</evidence>
<feature type="transmembrane region" description="Helical" evidence="10">
    <location>
        <begin position="201"/>
        <end position="220"/>
    </location>
</feature>
<keyword evidence="10" id="KW-0746">Sphingolipid metabolism</keyword>
<evidence type="ECO:0000256" key="1">
    <source>
        <dbReference type="ARBA" id="ARBA00004477"/>
    </source>
</evidence>
<comment type="caution">
    <text evidence="11">The sequence shown here is derived from an EMBL/GenBank/DDBJ whole genome shotgun (WGS) entry which is preliminary data.</text>
</comment>
<dbReference type="InterPro" id="IPR007290">
    <property type="entry name" value="Arv1"/>
</dbReference>
<dbReference type="GO" id="GO:0097036">
    <property type="term" value="P:regulation of plasma membrane sterol distribution"/>
    <property type="evidence" value="ECO:0007669"/>
    <property type="project" value="UniProtKB-UniRule"/>
</dbReference>
<dbReference type="GO" id="GO:0005794">
    <property type="term" value="C:Golgi apparatus"/>
    <property type="evidence" value="ECO:0007669"/>
    <property type="project" value="TreeGrafter"/>
</dbReference>
<evidence type="ECO:0000256" key="2">
    <source>
        <dbReference type="ARBA" id="ARBA00009187"/>
    </source>
</evidence>
<keyword evidence="3 10" id="KW-0813">Transport</keyword>
<evidence type="ECO:0000256" key="5">
    <source>
        <dbReference type="ARBA" id="ARBA00022824"/>
    </source>
</evidence>
<dbReference type="AlphaFoldDB" id="A0A0N0P617"/>
<organism evidence="11 12">
    <name type="scientific">Leptomonas seymouri</name>
    <dbReference type="NCBI Taxonomy" id="5684"/>
    <lineage>
        <taxon>Eukaryota</taxon>
        <taxon>Discoba</taxon>
        <taxon>Euglenozoa</taxon>
        <taxon>Kinetoplastea</taxon>
        <taxon>Metakinetoplastina</taxon>
        <taxon>Trypanosomatida</taxon>
        <taxon>Trypanosomatidae</taxon>
        <taxon>Leishmaniinae</taxon>
        <taxon>Leptomonas</taxon>
    </lineage>
</organism>
<keyword evidence="9 10" id="KW-0472">Membrane</keyword>
<evidence type="ECO:0000313" key="12">
    <source>
        <dbReference type="Proteomes" id="UP000038009"/>
    </source>
</evidence>
<dbReference type="Proteomes" id="UP000038009">
    <property type="component" value="Unassembled WGS sequence"/>
</dbReference>
<sequence>MCTSAMPMCIECGHAVPRIIKPDTETVERCGKCGFVCDSYFEFGDVQVWIDVVLLRRKAWAHVLFNQSHHYTMHAVLVLCCIIEAVVVHSLHVLEAIPHLTNELYNSSLYTPDHQVRSLQFVRILQSPFLPLMHYPSAIPHMLVFVLAENALIASMATWLGRSFNRNYEYTARPWFMEAALASCAKLSYVLFLIWAMPPSLLPMVDFVYLLWLGCAFTVLGFERHWLCPLIAVVTCVFARFLFRYLTRWSPQVLS</sequence>
<dbReference type="OMA" id="WAHVLFN"/>
<keyword evidence="7 10" id="KW-0445">Lipid transport</keyword>
<evidence type="ECO:0000256" key="4">
    <source>
        <dbReference type="ARBA" id="ARBA00022692"/>
    </source>
</evidence>
<dbReference type="GO" id="GO:0006665">
    <property type="term" value="P:sphingolipid metabolic process"/>
    <property type="evidence" value="ECO:0007669"/>
    <property type="project" value="UniProtKB-UniRule"/>
</dbReference>
<keyword evidence="8 10" id="KW-0443">Lipid metabolism</keyword>
<dbReference type="GO" id="GO:0005789">
    <property type="term" value="C:endoplasmic reticulum membrane"/>
    <property type="evidence" value="ECO:0007669"/>
    <property type="project" value="UniProtKB-SubCell"/>
</dbReference>
<evidence type="ECO:0000256" key="3">
    <source>
        <dbReference type="ARBA" id="ARBA00022448"/>
    </source>
</evidence>
<reference evidence="11 12" key="1">
    <citation type="journal article" date="2015" name="PLoS Pathog.">
        <title>Leptomonas seymouri: Adaptations to the Dixenous Life Cycle Analyzed by Genome Sequencing, Transcriptome Profiling and Co-infection with Leishmania donovani.</title>
        <authorList>
            <person name="Kraeva N."/>
            <person name="Butenko A."/>
            <person name="Hlavacova J."/>
            <person name="Kostygov A."/>
            <person name="Myskova J."/>
            <person name="Grybchuk D."/>
            <person name="Lestinova T."/>
            <person name="Votypka J."/>
            <person name="Volf P."/>
            <person name="Opperdoes F."/>
            <person name="Flegontov P."/>
            <person name="Lukes J."/>
            <person name="Yurchenko V."/>
        </authorList>
    </citation>
    <scope>NUCLEOTIDE SEQUENCE [LARGE SCALE GENOMIC DNA]</scope>
    <source>
        <strain evidence="11 12">ATCC 30220</strain>
    </source>
</reference>
<evidence type="ECO:0000256" key="9">
    <source>
        <dbReference type="ARBA" id="ARBA00023136"/>
    </source>
</evidence>
<proteinExistence type="inferred from homology"/>
<comment type="function">
    <text evidence="10">Regulates also the sphingolipid metabolism.</text>
</comment>
<dbReference type="PANTHER" id="PTHR14467">
    <property type="entry name" value="ARV1"/>
    <property type="match status" value="1"/>
</dbReference>
<comment type="function">
    <text evidence="10">Mediator of sterol homeostasis involved in sterol uptake, trafficking and distribution into membranes.</text>
</comment>
<evidence type="ECO:0000256" key="8">
    <source>
        <dbReference type="ARBA" id="ARBA00023098"/>
    </source>
</evidence>
<dbReference type="PANTHER" id="PTHR14467:SF0">
    <property type="entry name" value="PROTEIN ARV1"/>
    <property type="match status" value="1"/>
</dbReference>
<dbReference type="OrthoDB" id="2192830at2759"/>
<keyword evidence="12" id="KW-1185">Reference proteome</keyword>
<dbReference type="GO" id="GO:0032366">
    <property type="term" value="P:intracellular sterol transport"/>
    <property type="evidence" value="ECO:0007669"/>
    <property type="project" value="UniProtKB-UniRule"/>
</dbReference>
<dbReference type="Pfam" id="PF04161">
    <property type="entry name" value="Arv1"/>
    <property type="match status" value="1"/>
</dbReference>
<protein>
    <recommendedName>
        <fullName evidence="10">Protein ARV</fullName>
    </recommendedName>
</protein>
<comment type="similarity">
    <text evidence="2 10">Belongs to the ARV1 family.</text>
</comment>
<name>A0A0N0P617_LEPSE</name>
<feature type="transmembrane region" description="Helical" evidence="10">
    <location>
        <begin position="75"/>
        <end position="94"/>
    </location>
</feature>
<evidence type="ECO:0000256" key="10">
    <source>
        <dbReference type="RuleBase" id="RU368065"/>
    </source>
</evidence>
<feature type="transmembrane region" description="Helical" evidence="10">
    <location>
        <begin position="172"/>
        <end position="195"/>
    </location>
</feature>
<comment type="subcellular location">
    <subcellularLocation>
        <location evidence="1 10">Endoplasmic reticulum membrane</location>
        <topology evidence="1 10">Multi-pass membrane protein</topology>
    </subcellularLocation>
</comment>
<evidence type="ECO:0000313" key="11">
    <source>
        <dbReference type="EMBL" id="KPI86647.1"/>
    </source>
</evidence>
<feature type="transmembrane region" description="Helical" evidence="10">
    <location>
        <begin position="138"/>
        <end position="160"/>
    </location>
</feature>
<dbReference type="VEuPathDB" id="TriTrypDB:Lsey_0121_0060"/>
<accession>A0A0N0P617</accession>
<feature type="transmembrane region" description="Helical" evidence="10">
    <location>
        <begin position="227"/>
        <end position="246"/>
    </location>
</feature>
<evidence type="ECO:0000256" key="6">
    <source>
        <dbReference type="ARBA" id="ARBA00022989"/>
    </source>
</evidence>
<dbReference type="GO" id="GO:0016125">
    <property type="term" value="P:sterol metabolic process"/>
    <property type="evidence" value="ECO:0007669"/>
    <property type="project" value="UniProtKB-UniRule"/>
</dbReference>
<gene>
    <name evidence="11" type="ORF">ABL78_4262</name>
</gene>
<keyword evidence="4 10" id="KW-0812">Transmembrane</keyword>